<keyword evidence="2" id="KW-0472">Membrane</keyword>
<comment type="caution">
    <text evidence="3">The sequence shown here is derived from an EMBL/GenBank/DDBJ whole genome shotgun (WGS) entry which is preliminary data.</text>
</comment>
<name>A0AAW0MSZ4_9GOBI</name>
<reference evidence="4" key="1">
    <citation type="submission" date="2024-04" db="EMBL/GenBank/DDBJ databases">
        <title>Salinicola lusitanus LLJ914,a marine bacterium isolated from the Okinawa Trough.</title>
        <authorList>
            <person name="Li J."/>
        </authorList>
    </citation>
    <scope>NUCLEOTIDE SEQUENCE [LARGE SCALE GENOMIC DNA]</scope>
</reference>
<evidence type="ECO:0000256" key="2">
    <source>
        <dbReference type="SAM" id="Phobius"/>
    </source>
</evidence>
<evidence type="ECO:0000256" key="1">
    <source>
        <dbReference type="SAM" id="MobiDB-lite"/>
    </source>
</evidence>
<gene>
    <name evidence="3" type="ORF">WMY93_030690</name>
</gene>
<feature type="region of interest" description="Disordered" evidence="1">
    <location>
        <begin position="1"/>
        <end position="20"/>
    </location>
</feature>
<feature type="transmembrane region" description="Helical" evidence="2">
    <location>
        <begin position="26"/>
        <end position="48"/>
    </location>
</feature>
<keyword evidence="2" id="KW-0812">Transmembrane</keyword>
<organism evidence="3 4">
    <name type="scientific">Mugilogobius chulae</name>
    <name type="common">yellowstripe goby</name>
    <dbReference type="NCBI Taxonomy" id="88201"/>
    <lineage>
        <taxon>Eukaryota</taxon>
        <taxon>Metazoa</taxon>
        <taxon>Chordata</taxon>
        <taxon>Craniata</taxon>
        <taxon>Vertebrata</taxon>
        <taxon>Euteleostomi</taxon>
        <taxon>Actinopterygii</taxon>
        <taxon>Neopterygii</taxon>
        <taxon>Teleostei</taxon>
        <taxon>Neoteleostei</taxon>
        <taxon>Acanthomorphata</taxon>
        <taxon>Gobiaria</taxon>
        <taxon>Gobiiformes</taxon>
        <taxon>Gobioidei</taxon>
        <taxon>Gobiidae</taxon>
        <taxon>Gobionellinae</taxon>
        <taxon>Mugilogobius</taxon>
    </lineage>
</organism>
<keyword evidence="2" id="KW-1133">Transmembrane helix</keyword>
<sequence>MSPDLPESEPNLTESEPNLPESEPKYLLWLWLLLLIPVVTVMTSVLLVRICRKKRAQNDDETDIIASTTDTEYENTGPVPKRKDALAPCPPRGS</sequence>
<accession>A0AAW0MSZ4</accession>
<proteinExistence type="predicted"/>
<dbReference type="AlphaFoldDB" id="A0AAW0MSZ4"/>
<evidence type="ECO:0000313" key="3">
    <source>
        <dbReference type="EMBL" id="KAK7879763.1"/>
    </source>
</evidence>
<feature type="region of interest" description="Disordered" evidence="1">
    <location>
        <begin position="59"/>
        <end position="94"/>
    </location>
</feature>
<evidence type="ECO:0000313" key="4">
    <source>
        <dbReference type="Proteomes" id="UP001460270"/>
    </source>
</evidence>
<keyword evidence="4" id="KW-1185">Reference proteome</keyword>
<protein>
    <submittedName>
        <fullName evidence="3">Uncharacterized protein</fullName>
    </submittedName>
</protein>
<dbReference type="Proteomes" id="UP001460270">
    <property type="component" value="Unassembled WGS sequence"/>
</dbReference>
<dbReference type="EMBL" id="JBBPFD010000207">
    <property type="protein sequence ID" value="KAK7879763.1"/>
    <property type="molecule type" value="Genomic_DNA"/>
</dbReference>